<proteinExistence type="predicted"/>
<accession>A0A5B0QXP2</accession>
<evidence type="ECO:0000313" key="2">
    <source>
        <dbReference type="Proteomes" id="UP000324748"/>
    </source>
</evidence>
<dbReference type="Proteomes" id="UP000324748">
    <property type="component" value="Unassembled WGS sequence"/>
</dbReference>
<reference evidence="1 2" key="1">
    <citation type="submission" date="2019-05" db="EMBL/GenBank/DDBJ databases">
        <title>Emergence of the Ug99 lineage of the wheat stem rust pathogen through somatic hybridization.</title>
        <authorList>
            <person name="Li F."/>
            <person name="Upadhyaya N.M."/>
            <person name="Sperschneider J."/>
            <person name="Matny O."/>
            <person name="Nguyen-Phuc H."/>
            <person name="Mago R."/>
            <person name="Raley C."/>
            <person name="Miller M.E."/>
            <person name="Silverstein K.A.T."/>
            <person name="Henningsen E."/>
            <person name="Hirsch C.D."/>
            <person name="Visser B."/>
            <person name="Pretorius Z.A."/>
            <person name="Steffenson B.J."/>
            <person name="Schwessinger B."/>
            <person name="Dodds P.N."/>
            <person name="Figueroa M."/>
        </authorList>
    </citation>
    <scope>NUCLEOTIDE SEQUENCE [LARGE SCALE GENOMIC DNA]</scope>
    <source>
        <strain evidence="1">21-0</strain>
    </source>
</reference>
<dbReference type="EMBL" id="VSWC01000002">
    <property type="protein sequence ID" value="KAA1117930.1"/>
    <property type="molecule type" value="Genomic_DNA"/>
</dbReference>
<organism evidence="1 2">
    <name type="scientific">Puccinia graminis f. sp. tritici</name>
    <dbReference type="NCBI Taxonomy" id="56615"/>
    <lineage>
        <taxon>Eukaryota</taxon>
        <taxon>Fungi</taxon>
        <taxon>Dikarya</taxon>
        <taxon>Basidiomycota</taxon>
        <taxon>Pucciniomycotina</taxon>
        <taxon>Pucciniomycetes</taxon>
        <taxon>Pucciniales</taxon>
        <taxon>Pucciniaceae</taxon>
        <taxon>Puccinia</taxon>
    </lineage>
</organism>
<evidence type="ECO:0000313" key="1">
    <source>
        <dbReference type="EMBL" id="KAA1117930.1"/>
    </source>
</evidence>
<keyword evidence="2" id="KW-1185">Reference proteome</keyword>
<dbReference type="AlphaFoldDB" id="A0A5B0QXP2"/>
<sequence>MAYPHSSTQLDAGILSSGNEISTSGGLPEIPNWKIIPAECVISQPHGVRSGRSLTVTPPAAPATGGQEVVNLALSPAM</sequence>
<protein>
    <submittedName>
        <fullName evidence="1">Uncharacterized protein</fullName>
    </submittedName>
</protein>
<comment type="caution">
    <text evidence="1">The sequence shown here is derived from an EMBL/GenBank/DDBJ whole genome shotgun (WGS) entry which is preliminary data.</text>
</comment>
<gene>
    <name evidence="1" type="ORF">PGT21_027492</name>
</gene>
<name>A0A5B0QXP2_PUCGR</name>